<organism evidence="2 3">
    <name type="scientific">Methylobacterium radiodurans</name>
    <dbReference type="NCBI Taxonomy" id="2202828"/>
    <lineage>
        <taxon>Bacteria</taxon>
        <taxon>Pseudomonadati</taxon>
        <taxon>Pseudomonadota</taxon>
        <taxon>Alphaproteobacteria</taxon>
        <taxon>Hyphomicrobiales</taxon>
        <taxon>Methylobacteriaceae</taxon>
        <taxon>Methylobacterium</taxon>
    </lineage>
</organism>
<dbReference type="AlphaFoldDB" id="A0A2U8VY03"/>
<accession>A0A2U8VY03</accession>
<proteinExistence type="predicted"/>
<keyword evidence="3" id="KW-1185">Reference proteome</keyword>
<dbReference type="GO" id="GO:0003677">
    <property type="term" value="F:DNA binding"/>
    <property type="evidence" value="ECO:0007669"/>
    <property type="project" value="InterPro"/>
</dbReference>
<dbReference type="Proteomes" id="UP000246058">
    <property type="component" value="Chromosome"/>
</dbReference>
<gene>
    <name evidence="2" type="ORF">DK427_22870</name>
</gene>
<dbReference type="GO" id="GO:0000150">
    <property type="term" value="F:DNA strand exchange activity"/>
    <property type="evidence" value="ECO:0007669"/>
    <property type="project" value="InterPro"/>
</dbReference>
<evidence type="ECO:0000313" key="3">
    <source>
        <dbReference type="Proteomes" id="UP000246058"/>
    </source>
</evidence>
<dbReference type="SUPFAM" id="SSF53041">
    <property type="entry name" value="Resolvase-like"/>
    <property type="match status" value="1"/>
</dbReference>
<dbReference type="InterPro" id="IPR036162">
    <property type="entry name" value="Resolvase-like_N_sf"/>
</dbReference>
<name>A0A2U8VY03_9HYPH</name>
<dbReference type="InterPro" id="IPR006119">
    <property type="entry name" value="Resolv_N"/>
</dbReference>
<sequence>MLPVNFVSYLSAEARESTGPSLAMAAQRAAIATHLSECGGHLIAEVREIRRADAYGSRPALRRALALCRQHGAVLLVPGLDQLTRDPAFLTDLRRDLTRLGVLLAVTRTPEANESTIGILAALEAYAVPNENSERALRRRDFLARLGGRKRQAHEEPSDDRVRPDPVCRPRTMERALSVAPVLAEIRAAGATTFEQVAHALNELGVPSARGDRWYPAQVRRVEQRIASAT</sequence>
<reference evidence="2 3" key="1">
    <citation type="submission" date="2018-05" db="EMBL/GenBank/DDBJ databases">
        <title>Complete Genome Sequence of Methylobacterium sp. 17Sr1-43.</title>
        <authorList>
            <person name="Srinivasan S."/>
        </authorList>
    </citation>
    <scope>NUCLEOTIDE SEQUENCE [LARGE SCALE GENOMIC DNA]</scope>
    <source>
        <strain evidence="2 3">17Sr1-43</strain>
    </source>
</reference>
<feature type="domain" description="Resolvase/invertase-type recombinase catalytic" evidence="1">
    <location>
        <begin position="10"/>
        <end position="149"/>
    </location>
</feature>
<dbReference type="SMART" id="SM00857">
    <property type="entry name" value="Resolvase"/>
    <property type="match status" value="1"/>
</dbReference>
<dbReference type="Gene3D" id="3.40.50.1390">
    <property type="entry name" value="Resolvase, N-terminal catalytic domain"/>
    <property type="match status" value="1"/>
</dbReference>
<evidence type="ECO:0000259" key="1">
    <source>
        <dbReference type="SMART" id="SM00857"/>
    </source>
</evidence>
<dbReference type="EMBL" id="CP029551">
    <property type="protein sequence ID" value="AWN38231.1"/>
    <property type="molecule type" value="Genomic_DNA"/>
</dbReference>
<dbReference type="KEGG" id="meti:DK427_22870"/>
<dbReference type="Pfam" id="PF00239">
    <property type="entry name" value="Resolvase"/>
    <property type="match status" value="1"/>
</dbReference>
<dbReference type="OrthoDB" id="2290206at2"/>
<protein>
    <submittedName>
        <fullName evidence="2">Resolvase</fullName>
    </submittedName>
</protein>
<evidence type="ECO:0000313" key="2">
    <source>
        <dbReference type="EMBL" id="AWN38231.1"/>
    </source>
</evidence>